<comment type="caution">
    <text evidence="1">The sequence shown here is derived from an EMBL/GenBank/DDBJ whole genome shotgun (WGS) entry which is preliminary data.</text>
</comment>
<organism evidence="1 2">
    <name type="scientific">Euplotes crassus</name>
    <dbReference type="NCBI Taxonomy" id="5936"/>
    <lineage>
        <taxon>Eukaryota</taxon>
        <taxon>Sar</taxon>
        <taxon>Alveolata</taxon>
        <taxon>Ciliophora</taxon>
        <taxon>Intramacronucleata</taxon>
        <taxon>Spirotrichea</taxon>
        <taxon>Hypotrichia</taxon>
        <taxon>Euplotida</taxon>
        <taxon>Euplotidae</taxon>
        <taxon>Moneuplotes</taxon>
    </lineage>
</organism>
<protein>
    <submittedName>
        <fullName evidence="1">Uncharacterized protein</fullName>
    </submittedName>
</protein>
<name>A0AAD1U0B5_EUPCR</name>
<dbReference type="AlphaFoldDB" id="A0AAD1U0B5"/>
<accession>A0AAD1U0B5</accession>
<dbReference type="EMBL" id="CAMPGE010001064">
    <property type="protein sequence ID" value="CAI2359832.1"/>
    <property type="molecule type" value="Genomic_DNA"/>
</dbReference>
<proteinExistence type="predicted"/>
<dbReference type="Proteomes" id="UP001295684">
    <property type="component" value="Unassembled WGS sequence"/>
</dbReference>
<gene>
    <name evidence="1" type="ORF">ECRASSUSDP1_LOCUS1126</name>
</gene>
<reference evidence="1" key="1">
    <citation type="submission" date="2023-07" db="EMBL/GenBank/DDBJ databases">
        <authorList>
            <consortium name="AG Swart"/>
            <person name="Singh M."/>
            <person name="Singh A."/>
            <person name="Seah K."/>
            <person name="Emmerich C."/>
        </authorList>
    </citation>
    <scope>NUCLEOTIDE SEQUENCE</scope>
    <source>
        <strain evidence="1">DP1</strain>
    </source>
</reference>
<keyword evidence="2" id="KW-1185">Reference proteome</keyword>
<evidence type="ECO:0000313" key="2">
    <source>
        <dbReference type="Proteomes" id="UP001295684"/>
    </source>
</evidence>
<evidence type="ECO:0000313" key="1">
    <source>
        <dbReference type="EMBL" id="CAI2359832.1"/>
    </source>
</evidence>
<sequence length="408" mass="46876">MFNPTDISSQPTVLRKRAFSACRHARNAADMNHANNLRTTAFNPKAGLSSCITQFEAEQAQKKLRDDFFKQKCQTLIKKKMEFLISHNKKQKLRNNRIQRCNLNKKKTENLEEILEDTLFGSNLKKSRRKKLLKRSTSTNSEYSKVNAYCKNLQNKKFTTLSIKDCAIATRKVSYCQLEQKSKDPMKNIPKEVAPKKPCNTNLVSVRKSSFTKTSIFENTEMNTFDEGPSKMTILKFTTNNDGLPLKRRDINTIDFSKNAFVTPIKGKAKRVVMNELTDQKYQGTSPMIIHSVNTTAQTLYDSNRNVPTIGTQPVSRKISSRRISLTCSKSKKKIKKSIKAKSKLKLKCVKNSDEELKAKRLNIRNKDLHVQSKPYTELKEFMSKNSQVQDKGRSIKAKYVRSMTQDY</sequence>